<sequence>MLMLQIKSQLKLFQITCKQMSYLKPQNRSIFLEIMLQLLNCQLLHKLMLRLTRRLKFQKRAWKL</sequence>
<proteinExistence type="predicted"/>
<reference evidence="1" key="2">
    <citation type="journal article" date="2015" name="Data Brief">
        <title>Shoot transcriptome of the giant reed, Arundo donax.</title>
        <authorList>
            <person name="Barrero R.A."/>
            <person name="Guerrero F.D."/>
            <person name="Moolhuijzen P."/>
            <person name="Goolsby J.A."/>
            <person name="Tidwell J."/>
            <person name="Bellgard S.E."/>
            <person name="Bellgard M.I."/>
        </authorList>
    </citation>
    <scope>NUCLEOTIDE SEQUENCE</scope>
    <source>
        <tissue evidence="1">Shoot tissue taken approximately 20 cm above the soil surface</tissue>
    </source>
</reference>
<dbReference type="AlphaFoldDB" id="A0A0A9CZ32"/>
<accession>A0A0A9CZ32</accession>
<name>A0A0A9CZ32_ARUDO</name>
<reference evidence="1" key="1">
    <citation type="submission" date="2014-09" db="EMBL/GenBank/DDBJ databases">
        <authorList>
            <person name="Magalhaes I.L.F."/>
            <person name="Oliveira U."/>
            <person name="Santos F.R."/>
            <person name="Vidigal T.H.D.A."/>
            <person name="Brescovit A.D."/>
            <person name="Santos A.J."/>
        </authorList>
    </citation>
    <scope>NUCLEOTIDE SEQUENCE</scope>
    <source>
        <tissue evidence="1">Shoot tissue taken approximately 20 cm above the soil surface</tissue>
    </source>
</reference>
<evidence type="ECO:0000313" key="1">
    <source>
        <dbReference type="EMBL" id="JAD78610.1"/>
    </source>
</evidence>
<protein>
    <submittedName>
        <fullName evidence="1">Uncharacterized protein</fullName>
    </submittedName>
</protein>
<dbReference type="EMBL" id="GBRH01219285">
    <property type="protein sequence ID" value="JAD78610.1"/>
    <property type="molecule type" value="Transcribed_RNA"/>
</dbReference>
<organism evidence="1">
    <name type="scientific">Arundo donax</name>
    <name type="common">Giant reed</name>
    <name type="synonym">Donax arundinaceus</name>
    <dbReference type="NCBI Taxonomy" id="35708"/>
    <lineage>
        <taxon>Eukaryota</taxon>
        <taxon>Viridiplantae</taxon>
        <taxon>Streptophyta</taxon>
        <taxon>Embryophyta</taxon>
        <taxon>Tracheophyta</taxon>
        <taxon>Spermatophyta</taxon>
        <taxon>Magnoliopsida</taxon>
        <taxon>Liliopsida</taxon>
        <taxon>Poales</taxon>
        <taxon>Poaceae</taxon>
        <taxon>PACMAD clade</taxon>
        <taxon>Arundinoideae</taxon>
        <taxon>Arundineae</taxon>
        <taxon>Arundo</taxon>
    </lineage>
</organism>